<dbReference type="OMA" id="HIALNYN"/>
<dbReference type="Pfam" id="PF03901">
    <property type="entry name" value="Glyco_transf_22"/>
    <property type="match status" value="1"/>
</dbReference>
<keyword evidence="9 12" id="KW-0472">Membrane</keyword>
<dbReference type="GO" id="GO:0052917">
    <property type="term" value="F:dol-P-Man:Man(7)GlcNAc(2)-PP-Dol alpha-1,6-mannosyltransferase activity"/>
    <property type="evidence" value="ECO:0007669"/>
    <property type="project" value="UniProtKB-EC"/>
</dbReference>
<keyword evidence="6 12" id="KW-0812">Transmembrane</keyword>
<evidence type="ECO:0000256" key="12">
    <source>
        <dbReference type="RuleBase" id="RU363075"/>
    </source>
</evidence>
<dbReference type="Proteomes" id="UP000000311">
    <property type="component" value="Unassembled WGS sequence"/>
</dbReference>
<evidence type="ECO:0000256" key="5">
    <source>
        <dbReference type="ARBA" id="ARBA00022679"/>
    </source>
</evidence>
<accession>E2ACN2</accession>
<comment type="catalytic activity">
    <reaction evidence="11">
        <text>an alpha-D-Man-(1-&gt;2)-alpha-D-Man-(1-&gt;2)-alpha-D-Man-(1-&gt;3)-[alpha-D-Man-(1-&gt;2)-alpha-D-Man-(1-&gt;3)-alpha-D-Man-(1-&gt;6)]-beta-D-Man-(1-&gt;4)-beta-D-GlcNAc-(1-&gt;4)-alpha-D-GlcNAc-diphospho-di-trans,poly-cis-dolichol + a di-trans,poly-cis-dolichyl beta-D-mannosyl phosphate = an alpha-D-Man-(1-&gt;2)-alpha-D-Man-(1-&gt;2)-alpha-D-Man-(1-&gt;3)-[alpha-D-Man-(1-&gt;2)-alpha-D-Man-(1-&gt;3)-[alpha-D-Man-(1-&gt;6)]-alpha-D-Man-(1-&gt;6)]-beta-D-Man-(1-&gt;4)-beta-D-GlcNAc-(1-&gt;4)-alpha-D-GlcNAc-diphospho-di-trans,poly-cis-dolichol + a di-trans,poly-cis-dolichyl phosphate + H(+)</text>
        <dbReference type="Rhea" id="RHEA:29535"/>
        <dbReference type="Rhea" id="RHEA-COMP:19498"/>
        <dbReference type="Rhea" id="RHEA-COMP:19501"/>
        <dbReference type="Rhea" id="RHEA-COMP:19518"/>
        <dbReference type="Rhea" id="RHEA-COMP:19519"/>
        <dbReference type="ChEBI" id="CHEBI:15378"/>
        <dbReference type="ChEBI" id="CHEBI:57683"/>
        <dbReference type="ChEBI" id="CHEBI:58211"/>
        <dbReference type="ChEBI" id="CHEBI:132517"/>
        <dbReference type="ChEBI" id="CHEBI:132519"/>
        <dbReference type="EC" id="2.4.1.260"/>
    </reaction>
    <physiologicalReaction direction="left-to-right" evidence="11">
        <dbReference type="Rhea" id="RHEA:29536"/>
    </physiologicalReaction>
</comment>
<keyword evidence="4 12" id="KW-0328">Glycosyltransferase</keyword>
<dbReference type="InterPro" id="IPR005599">
    <property type="entry name" value="GPI_mannosylTrfase"/>
</dbReference>
<evidence type="ECO:0000256" key="8">
    <source>
        <dbReference type="ARBA" id="ARBA00022989"/>
    </source>
</evidence>
<keyword evidence="8 12" id="KW-1133">Transmembrane helix</keyword>
<feature type="transmembrane region" description="Helical" evidence="12">
    <location>
        <begin position="147"/>
        <end position="175"/>
    </location>
</feature>
<dbReference type="GO" id="GO:0005789">
    <property type="term" value="C:endoplasmic reticulum membrane"/>
    <property type="evidence" value="ECO:0007669"/>
    <property type="project" value="UniProtKB-SubCell"/>
</dbReference>
<comment type="similarity">
    <text evidence="3 12">Belongs to the glycosyltransferase 22 family.</text>
</comment>
<feature type="transmembrane region" description="Helical" evidence="12">
    <location>
        <begin position="290"/>
        <end position="311"/>
    </location>
</feature>
<feature type="transmembrane region" description="Helical" evidence="12">
    <location>
        <begin position="72"/>
        <end position="92"/>
    </location>
</feature>
<evidence type="ECO:0000256" key="10">
    <source>
        <dbReference type="ARBA" id="ARBA00044721"/>
    </source>
</evidence>
<feature type="transmembrane region" description="Helical" evidence="12">
    <location>
        <begin position="187"/>
        <end position="210"/>
    </location>
</feature>
<keyword evidence="5 13" id="KW-0808">Transferase</keyword>
<dbReference type="OrthoDB" id="19039at2759"/>
<evidence type="ECO:0000256" key="2">
    <source>
        <dbReference type="ARBA" id="ARBA00004922"/>
    </source>
</evidence>
<feature type="transmembrane region" description="Helical" evidence="12">
    <location>
        <begin position="323"/>
        <end position="345"/>
    </location>
</feature>
<dbReference type="AlphaFoldDB" id="E2ACN2"/>
<dbReference type="PANTHER" id="PTHR22760">
    <property type="entry name" value="GLYCOSYLTRANSFERASE"/>
    <property type="match status" value="1"/>
</dbReference>
<dbReference type="InParanoid" id="E2ACN2"/>
<proteinExistence type="inferred from homology"/>
<evidence type="ECO:0000256" key="9">
    <source>
        <dbReference type="ARBA" id="ARBA00023136"/>
    </source>
</evidence>
<feature type="transmembrane region" description="Helical" evidence="12">
    <location>
        <begin position="238"/>
        <end position="257"/>
    </location>
</feature>
<evidence type="ECO:0000256" key="11">
    <source>
        <dbReference type="ARBA" id="ARBA00048899"/>
    </source>
</evidence>
<organism evidence="14">
    <name type="scientific">Camponotus floridanus</name>
    <name type="common">Florida carpenter ant</name>
    <dbReference type="NCBI Taxonomy" id="104421"/>
    <lineage>
        <taxon>Eukaryota</taxon>
        <taxon>Metazoa</taxon>
        <taxon>Ecdysozoa</taxon>
        <taxon>Arthropoda</taxon>
        <taxon>Hexapoda</taxon>
        <taxon>Insecta</taxon>
        <taxon>Pterygota</taxon>
        <taxon>Neoptera</taxon>
        <taxon>Endopterygota</taxon>
        <taxon>Hymenoptera</taxon>
        <taxon>Apocrita</taxon>
        <taxon>Aculeata</taxon>
        <taxon>Formicoidea</taxon>
        <taxon>Formicidae</taxon>
        <taxon>Formicinae</taxon>
        <taxon>Camponotus</taxon>
    </lineage>
</organism>
<protein>
    <recommendedName>
        <fullName evidence="12">Mannosyltransferase</fullName>
        <ecNumber evidence="12">2.4.1.-</ecNumber>
    </recommendedName>
</protein>
<feature type="transmembrane region" description="Helical" evidence="12">
    <location>
        <begin position="269"/>
        <end position="284"/>
    </location>
</feature>
<reference evidence="13 14" key="1">
    <citation type="journal article" date="2010" name="Science">
        <title>Genomic comparison of the ants Camponotus floridanus and Harpegnathos saltator.</title>
        <authorList>
            <person name="Bonasio R."/>
            <person name="Zhang G."/>
            <person name="Ye C."/>
            <person name="Mutti N.S."/>
            <person name="Fang X."/>
            <person name="Qin N."/>
            <person name="Donahue G."/>
            <person name="Yang P."/>
            <person name="Li Q."/>
            <person name="Li C."/>
            <person name="Zhang P."/>
            <person name="Huang Z."/>
            <person name="Berger S.L."/>
            <person name="Reinberg D."/>
            <person name="Wang J."/>
            <person name="Liebig J."/>
        </authorList>
    </citation>
    <scope>NUCLEOTIDE SEQUENCE [LARGE SCALE GENOMIC DNA]</scope>
    <source>
        <strain evidence="14">C129</strain>
    </source>
</reference>
<sequence>MHLLYCPFTKVEESFNLQAMHDVLYHGFNLTEYDHHEFPGVVPRTFLGPIVVSSFAWPLVACSNYLKLNKVFAQYIVRATLGFLVIVTFKLYRHALQKIFGVQFTKWFVAITVTQYHFMYYLSRPLPNTMVMPLVLLALFGWLKQNYIIFILSSAAAIIIFRTELVLLLGLFVLFDLARKKVSLQRLLKIAVPTGIFFLVLTVAVDSIFWRRLVWPEGEVFYFNAILNKSSEWGTSPFLWYFYSALPRGLALSYFLVPVGMLLDSRVRMFTIPAIIFVLLLSFLPHKELRFIMCVFPLLNVGAAVACNRIWENRAKTKWNGFLALIIMTHMALNIIFSTFLLYVAGSNYPGGVAITRLHRVERNSIEPIHVHIDVFTAQTGVTRFTQTNSSWIYSKQENLTIDNPEILQFTHLLMEAKSKYSPKIRSYLKTHNIIDSVDAFSHIAFNYNMLPPIKVKTKPSIFIMKRKSNITYDPHKAKSSISELIKNSPKQIDNIENVEFNISDEVKTVDSIHNIVQSWEKFEIPENISEQNFLDKIDEMEEIINNIEKNEIFNNLVNDTTTSMEDTTWETEDINKLSLTSKEKLIKKEKNVDFQKNFESVPNIYDAKVDEKPNIEEEKIIKKELKNNLNMRQENHGTKQTIRKIIQQKIREDKQKVNESKEINIEPKNTELPIKLMKKETIVESPKRKILQKQEAKDVRTSTINESTLTDQNQIKVVKEDAKEDKQRFKTKDTTQKTGKIKIIKSVNLEQIVKNEDLNKEKTIDVTVKKITKTENNIDAELPAIVTERQMIEKENEKDIKLSNSINVRESIKNIINQFKEFEKDFIYDNIDSVNDVTHANHIESDLYITEMDNSMDHSAKSKDQIVVKDAKESFKEILDQFKYIKDELTSEEDDQFDEIAAKYMEQPIAETLLQFSEALKTLMQRRKKTVSDLYDKQNADVSDVER</sequence>
<dbReference type="UniPathway" id="UPA00378"/>
<comment type="subcellular location">
    <subcellularLocation>
        <location evidence="1 12">Endoplasmic reticulum membrane</location>
        <topology evidence="1 12">Multi-pass membrane protein</topology>
    </subcellularLocation>
</comment>
<keyword evidence="7 12" id="KW-0256">Endoplasmic reticulum</keyword>
<dbReference type="EMBL" id="GL438568">
    <property type="protein sequence ID" value="EFN68776.1"/>
    <property type="molecule type" value="Genomic_DNA"/>
</dbReference>
<dbReference type="STRING" id="104421.E2ACN2"/>
<comment type="function">
    <text evidence="10">Mannosyltransferase that operates in the biosynthetic pathway of dolichol-linked oligosaccharides, the glycan precursors employed in protein asparagine (N)-glycosylation. The assembly of dolichol-linked oligosaccharides begins on the cytosolic side of the endoplasmic reticulum membrane and finishes in its lumen. The sequential addition of sugars to dolichol pyrophosphate produces dolichol-linked oligosaccharides containing fourteen sugars, including two GlcNAcs, nine mannoses and three glucoses. Once assembled, the oligosaccharide is transferred from the lipid to nascent proteins by oligosaccharyltransferases. In the lumen of the endoplasmic reticulum, adds the eighth mannose residue in an alpha-1,6 linkage onto Man(7)GlcNAc(2)-PP-dolichol to produce Man(8)GlcNAc(2)-PP-dolichol.</text>
</comment>
<gene>
    <name evidence="13" type="ORF">EAG_15855</name>
</gene>
<evidence type="ECO:0000256" key="7">
    <source>
        <dbReference type="ARBA" id="ARBA00022824"/>
    </source>
</evidence>
<comment type="pathway">
    <text evidence="2">Protein modification; protein glycosylation.</text>
</comment>
<evidence type="ECO:0000313" key="14">
    <source>
        <dbReference type="Proteomes" id="UP000000311"/>
    </source>
</evidence>
<evidence type="ECO:0000256" key="6">
    <source>
        <dbReference type="ARBA" id="ARBA00022692"/>
    </source>
</evidence>
<dbReference type="EC" id="2.4.1.-" evidence="12"/>
<dbReference type="PANTHER" id="PTHR22760:SF1">
    <property type="entry name" value="DOL-P-MAN:MAN(7)GLCNAC(2)-PP-DOL ALPHA-1,6-MANNOSYLTRANSFERASE"/>
    <property type="match status" value="1"/>
</dbReference>
<evidence type="ECO:0000256" key="3">
    <source>
        <dbReference type="ARBA" id="ARBA00007063"/>
    </source>
</evidence>
<dbReference type="GO" id="GO:0006487">
    <property type="term" value="P:protein N-linked glycosylation"/>
    <property type="evidence" value="ECO:0007669"/>
    <property type="project" value="TreeGrafter"/>
</dbReference>
<evidence type="ECO:0000313" key="13">
    <source>
        <dbReference type="EMBL" id="EFN68776.1"/>
    </source>
</evidence>
<evidence type="ECO:0000256" key="1">
    <source>
        <dbReference type="ARBA" id="ARBA00004477"/>
    </source>
</evidence>
<keyword evidence="14" id="KW-1185">Reference proteome</keyword>
<evidence type="ECO:0000256" key="4">
    <source>
        <dbReference type="ARBA" id="ARBA00022676"/>
    </source>
</evidence>
<dbReference type="FunCoup" id="E2ACN2">
    <property type="interactions" value="854"/>
</dbReference>
<name>E2ACN2_CAMFO</name>